<evidence type="ECO:0000313" key="1">
    <source>
        <dbReference type="EMBL" id="OMJ86747.1"/>
    </source>
</evidence>
<dbReference type="EMBL" id="MPUH01000196">
    <property type="protein sequence ID" value="OMJ86747.1"/>
    <property type="molecule type" value="Genomic_DNA"/>
</dbReference>
<evidence type="ECO:0000313" key="2">
    <source>
        <dbReference type="Proteomes" id="UP000187209"/>
    </source>
</evidence>
<comment type="caution">
    <text evidence="1">The sequence shown here is derived from an EMBL/GenBank/DDBJ whole genome shotgun (WGS) entry which is preliminary data.</text>
</comment>
<organism evidence="1 2">
    <name type="scientific">Stentor coeruleus</name>
    <dbReference type="NCBI Taxonomy" id="5963"/>
    <lineage>
        <taxon>Eukaryota</taxon>
        <taxon>Sar</taxon>
        <taxon>Alveolata</taxon>
        <taxon>Ciliophora</taxon>
        <taxon>Postciliodesmatophora</taxon>
        <taxon>Heterotrichea</taxon>
        <taxon>Heterotrichida</taxon>
        <taxon>Stentoridae</taxon>
        <taxon>Stentor</taxon>
    </lineage>
</organism>
<dbReference type="Proteomes" id="UP000187209">
    <property type="component" value="Unassembled WGS sequence"/>
</dbReference>
<proteinExistence type="predicted"/>
<sequence length="163" mass="18748">MSRTSIKTNKTVTEFRKFSLNNISETISSAFNNPIQETKTEPSNSRRSKILSSLKARNSEKDFFLTEAQINEIDIQDQTPDPDPLSYEQMIQEIEDISSGFKNREDDLAELRRRIKKCQIGIEAREVHYQGLHKSANEIDSQSTALMQKFKSMSSLPKYPGRK</sequence>
<gene>
    <name evidence="1" type="ORF">SteCoe_11683</name>
</gene>
<accession>A0A1R2CCL5</accession>
<name>A0A1R2CCL5_9CILI</name>
<reference evidence="1 2" key="1">
    <citation type="submission" date="2016-11" db="EMBL/GenBank/DDBJ databases">
        <title>The macronuclear genome of Stentor coeruleus: a giant cell with tiny introns.</title>
        <authorList>
            <person name="Slabodnick M."/>
            <person name="Ruby J.G."/>
            <person name="Reiff S.B."/>
            <person name="Swart E.C."/>
            <person name="Gosai S."/>
            <person name="Prabakaran S."/>
            <person name="Witkowska E."/>
            <person name="Larue G.E."/>
            <person name="Fisher S."/>
            <person name="Freeman R.M."/>
            <person name="Gunawardena J."/>
            <person name="Chu W."/>
            <person name="Stover N.A."/>
            <person name="Gregory B.D."/>
            <person name="Nowacki M."/>
            <person name="Derisi J."/>
            <person name="Roy S.W."/>
            <person name="Marshall W.F."/>
            <person name="Sood P."/>
        </authorList>
    </citation>
    <scope>NUCLEOTIDE SEQUENCE [LARGE SCALE GENOMIC DNA]</scope>
    <source>
        <strain evidence="1">WM001</strain>
    </source>
</reference>
<keyword evidence="2" id="KW-1185">Reference proteome</keyword>
<protein>
    <submittedName>
        <fullName evidence="1">Uncharacterized protein</fullName>
    </submittedName>
</protein>
<dbReference type="AlphaFoldDB" id="A0A1R2CCL5"/>